<dbReference type="Proteomes" id="UP000243006">
    <property type="component" value="Unassembled WGS sequence"/>
</dbReference>
<evidence type="ECO:0000313" key="1">
    <source>
        <dbReference type="EMBL" id="OUC44868.1"/>
    </source>
</evidence>
<proteinExistence type="predicted"/>
<organism evidence="1 2">
    <name type="scientific">Trichinella nativa</name>
    <dbReference type="NCBI Taxonomy" id="6335"/>
    <lineage>
        <taxon>Eukaryota</taxon>
        <taxon>Metazoa</taxon>
        <taxon>Ecdysozoa</taxon>
        <taxon>Nematoda</taxon>
        <taxon>Enoplea</taxon>
        <taxon>Dorylaimia</taxon>
        <taxon>Trichinellida</taxon>
        <taxon>Trichinellidae</taxon>
        <taxon>Trichinella</taxon>
    </lineage>
</organism>
<reference evidence="1 2" key="1">
    <citation type="submission" date="2015-04" db="EMBL/GenBank/DDBJ databases">
        <title>Draft genome of the roundworm Trichinella nativa.</title>
        <authorList>
            <person name="Mitreva M."/>
        </authorList>
    </citation>
    <scope>NUCLEOTIDE SEQUENCE [LARGE SCALE GENOMIC DNA]</scope>
    <source>
        <strain evidence="1 2">ISS45</strain>
    </source>
</reference>
<protein>
    <submittedName>
        <fullName evidence="1">Uncharacterized protein</fullName>
    </submittedName>
</protein>
<evidence type="ECO:0000313" key="2">
    <source>
        <dbReference type="Proteomes" id="UP000243006"/>
    </source>
</evidence>
<gene>
    <name evidence="1" type="ORF">D917_02141</name>
</gene>
<comment type="caution">
    <text evidence="1">The sequence shown here is derived from an EMBL/GenBank/DDBJ whole genome shotgun (WGS) entry which is preliminary data.</text>
</comment>
<name>A0A1Y3EP64_9BILA</name>
<feature type="non-terminal residue" evidence="1">
    <location>
        <position position="70"/>
    </location>
</feature>
<sequence>MENNIHKIPPNTSSQQQFIPEQPFCYTFGEQYNLQNANAHGIINENTNHQNNLQKEYIIDSPPNDVQCLI</sequence>
<accession>A0A1Y3EP64</accession>
<dbReference type="AlphaFoldDB" id="A0A1Y3EP64"/>
<dbReference type="EMBL" id="LVZM01011495">
    <property type="protein sequence ID" value="OUC44868.1"/>
    <property type="molecule type" value="Genomic_DNA"/>
</dbReference>